<reference evidence="10" key="1">
    <citation type="submission" date="2021-03" db="EMBL/GenBank/DDBJ databases">
        <title>Leucobacter chromiisoli sp. nov., isolated from chromium-containing soil of chemical plant.</title>
        <authorList>
            <person name="Xu Z."/>
        </authorList>
    </citation>
    <scope>NUCLEOTIDE SEQUENCE</scope>
    <source>
        <strain evidence="10">S27</strain>
    </source>
</reference>
<dbReference type="Proteomes" id="UP000664382">
    <property type="component" value="Unassembled WGS sequence"/>
</dbReference>
<dbReference type="InterPro" id="IPR050487">
    <property type="entry name" value="FtsQ_DivIB"/>
</dbReference>
<sequence length="355" mass="38090">MKRPGGFDGAPDAPEPLEEPAAEGAERVFGLGAGVDPGFGEESAAAPRAAASYGVRLPTEGSGSVDRGAAAPRSGSWLEERLGRTGSAEVRTAANGDGPEGSVRGAARELRRARRAVRRRERREGRRFTAHGRRRRRYWLIAGAAIVALALFVAIGVLSPLMAVREVRVAGASRVDAEELLAALERFDGTPLALVTEQEVHRALEPFPLIQRYAVERLPPGTLVVRIEEREAVIAVREDDGFRLLDPAGVLVATEKKRPRGVPAARGAVTDASSSAFEAAAGIVRDLPEELRRRLTRVTASSDQDVEFTLRDGVVVFWGDAEDTQRKAVVLATMLEAVEQAARIDVSAPDAPVFE</sequence>
<evidence type="ECO:0000313" key="11">
    <source>
        <dbReference type="Proteomes" id="UP000664382"/>
    </source>
</evidence>
<dbReference type="GO" id="GO:0051301">
    <property type="term" value="P:cell division"/>
    <property type="evidence" value="ECO:0007669"/>
    <property type="project" value="UniProtKB-KW"/>
</dbReference>
<evidence type="ECO:0000256" key="2">
    <source>
        <dbReference type="ARBA" id="ARBA00022618"/>
    </source>
</evidence>
<dbReference type="Pfam" id="PF03799">
    <property type="entry name" value="FtsQ_DivIB_C"/>
    <property type="match status" value="1"/>
</dbReference>
<dbReference type="Gene3D" id="3.10.20.310">
    <property type="entry name" value="membrane protein fhac"/>
    <property type="match status" value="1"/>
</dbReference>
<name>A0A939MP30_9MICO</name>
<evidence type="ECO:0000259" key="9">
    <source>
        <dbReference type="Pfam" id="PF08478"/>
    </source>
</evidence>
<dbReference type="InterPro" id="IPR013685">
    <property type="entry name" value="POTRA_FtsQ_type"/>
</dbReference>
<keyword evidence="5" id="KW-0131">Cell cycle</keyword>
<feature type="region of interest" description="Disordered" evidence="6">
    <location>
        <begin position="1"/>
        <end position="106"/>
    </location>
</feature>
<keyword evidence="2" id="KW-0132">Cell division</keyword>
<evidence type="ECO:0000256" key="1">
    <source>
        <dbReference type="ARBA" id="ARBA00022475"/>
    </source>
</evidence>
<dbReference type="PANTHER" id="PTHR37820:SF1">
    <property type="entry name" value="CELL DIVISION PROTEIN FTSQ"/>
    <property type="match status" value="1"/>
</dbReference>
<dbReference type="RefSeq" id="WP_208097757.1">
    <property type="nucleotide sequence ID" value="NZ_JAGDYM010000009.1"/>
</dbReference>
<evidence type="ECO:0000256" key="7">
    <source>
        <dbReference type="SAM" id="Phobius"/>
    </source>
</evidence>
<dbReference type="AlphaFoldDB" id="A0A939MP30"/>
<keyword evidence="1" id="KW-1003">Cell membrane</keyword>
<evidence type="ECO:0000256" key="3">
    <source>
        <dbReference type="ARBA" id="ARBA00022692"/>
    </source>
</evidence>
<keyword evidence="11" id="KW-1185">Reference proteome</keyword>
<keyword evidence="3 7" id="KW-0812">Transmembrane</keyword>
<evidence type="ECO:0000256" key="4">
    <source>
        <dbReference type="ARBA" id="ARBA00022989"/>
    </source>
</evidence>
<keyword evidence="4 7" id="KW-1133">Transmembrane helix</keyword>
<dbReference type="EMBL" id="JAGDYM010000009">
    <property type="protein sequence ID" value="MBO1902001.1"/>
    <property type="molecule type" value="Genomic_DNA"/>
</dbReference>
<accession>A0A939MP30</accession>
<proteinExistence type="predicted"/>
<gene>
    <name evidence="10" type="ORF">J4H92_08575</name>
</gene>
<evidence type="ECO:0000259" key="8">
    <source>
        <dbReference type="Pfam" id="PF03799"/>
    </source>
</evidence>
<dbReference type="PANTHER" id="PTHR37820">
    <property type="entry name" value="CELL DIVISION PROTEIN DIVIB"/>
    <property type="match status" value="1"/>
</dbReference>
<dbReference type="GO" id="GO:0005886">
    <property type="term" value="C:plasma membrane"/>
    <property type="evidence" value="ECO:0007669"/>
    <property type="project" value="TreeGrafter"/>
</dbReference>
<dbReference type="InterPro" id="IPR005548">
    <property type="entry name" value="Cell_div_FtsQ/DivIB_C"/>
</dbReference>
<comment type="caution">
    <text evidence="10">The sequence shown here is derived from an EMBL/GenBank/DDBJ whole genome shotgun (WGS) entry which is preliminary data.</text>
</comment>
<keyword evidence="7" id="KW-0472">Membrane</keyword>
<evidence type="ECO:0000256" key="6">
    <source>
        <dbReference type="SAM" id="MobiDB-lite"/>
    </source>
</evidence>
<feature type="domain" description="POTRA" evidence="9">
    <location>
        <begin position="163"/>
        <end position="230"/>
    </location>
</feature>
<feature type="domain" description="Cell division protein FtsQ/DivIB C-terminal" evidence="8">
    <location>
        <begin position="237"/>
        <end position="346"/>
    </location>
</feature>
<organism evidence="10 11">
    <name type="scientific">Leucobacter weissii</name>
    <dbReference type="NCBI Taxonomy" id="1983706"/>
    <lineage>
        <taxon>Bacteria</taxon>
        <taxon>Bacillati</taxon>
        <taxon>Actinomycetota</taxon>
        <taxon>Actinomycetes</taxon>
        <taxon>Micrococcales</taxon>
        <taxon>Microbacteriaceae</taxon>
        <taxon>Leucobacter</taxon>
    </lineage>
</organism>
<evidence type="ECO:0000256" key="5">
    <source>
        <dbReference type="ARBA" id="ARBA00023306"/>
    </source>
</evidence>
<feature type="transmembrane region" description="Helical" evidence="7">
    <location>
        <begin position="138"/>
        <end position="158"/>
    </location>
</feature>
<evidence type="ECO:0000313" key="10">
    <source>
        <dbReference type="EMBL" id="MBO1902001.1"/>
    </source>
</evidence>
<protein>
    <submittedName>
        <fullName evidence="10">FtsQ-type POTRA domain-containing protein</fullName>
    </submittedName>
</protein>
<dbReference type="Pfam" id="PF08478">
    <property type="entry name" value="POTRA_1"/>
    <property type="match status" value="1"/>
</dbReference>